<protein>
    <submittedName>
        <fullName evidence="1">Uncharacterized protein</fullName>
    </submittedName>
</protein>
<proteinExistence type="predicted"/>
<reference evidence="1 2" key="1">
    <citation type="journal article" date="2019" name="Nat. Ecol. Evol.">
        <title>Megaphylogeny resolves global patterns of mushroom evolution.</title>
        <authorList>
            <person name="Varga T."/>
            <person name="Krizsan K."/>
            <person name="Foldi C."/>
            <person name="Dima B."/>
            <person name="Sanchez-Garcia M."/>
            <person name="Sanchez-Ramirez S."/>
            <person name="Szollosi G.J."/>
            <person name="Szarkandi J.G."/>
            <person name="Papp V."/>
            <person name="Albert L."/>
            <person name="Andreopoulos W."/>
            <person name="Angelini C."/>
            <person name="Antonin V."/>
            <person name="Barry K.W."/>
            <person name="Bougher N.L."/>
            <person name="Buchanan P."/>
            <person name="Buyck B."/>
            <person name="Bense V."/>
            <person name="Catcheside P."/>
            <person name="Chovatia M."/>
            <person name="Cooper J."/>
            <person name="Damon W."/>
            <person name="Desjardin D."/>
            <person name="Finy P."/>
            <person name="Geml J."/>
            <person name="Haridas S."/>
            <person name="Hughes K."/>
            <person name="Justo A."/>
            <person name="Karasinski D."/>
            <person name="Kautmanova I."/>
            <person name="Kiss B."/>
            <person name="Kocsube S."/>
            <person name="Kotiranta H."/>
            <person name="LaButti K.M."/>
            <person name="Lechner B.E."/>
            <person name="Liimatainen K."/>
            <person name="Lipzen A."/>
            <person name="Lukacs Z."/>
            <person name="Mihaltcheva S."/>
            <person name="Morgado L.N."/>
            <person name="Niskanen T."/>
            <person name="Noordeloos M.E."/>
            <person name="Ohm R.A."/>
            <person name="Ortiz-Santana B."/>
            <person name="Ovrebo C."/>
            <person name="Racz N."/>
            <person name="Riley R."/>
            <person name="Savchenko A."/>
            <person name="Shiryaev A."/>
            <person name="Soop K."/>
            <person name="Spirin V."/>
            <person name="Szebenyi C."/>
            <person name="Tomsovsky M."/>
            <person name="Tulloss R.E."/>
            <person name="Uehling J."/>
            <person name="Grigoriev I.V."/>
            <person name="Vagvolgyi C."/>
            <person name="Papp T."/>
            <person name="Martin F.M."/>
            <person name="Miettinen O."/>
            <person name="Hibbett D.S."/>
            <person name="Nagy L.G."/>
        </authorList>
    </citation>
    <scope>NUCLEOTIDE SEQUENCE [LARGE SCALE GENOMIC DNA]</scope>
    <source>
        <strain evidence="1 2">NL-1719</strain>
    </source>
</reference>
<gene>
    <name evidence="1" type="ORF">BDN72DRAFT_834616</name>
</gene>
<organism evidence="1 2">
    <name type="scientific">Pluteus cervinus</name>
    <dbReference type="NCBI Taxonomy" id="181527"/>
    <lineage>
        <taxon>Eukaryota</taxon>
        <taxon>Fungi</taxon>
        <taxon>Dikarya</taxon>
        <taxon>Basidiomycota</taxon>
        <taxon>Agaricomycotina</taxon>
        <taxon>Agaricomycetes</taxon>
        <taxon>Agaricomycetidae</taxon>
        <taxon>Agaricales</taxon>
        <taxon>Pluteineae</taxon>
        <taxon>Pluteaceae</taxon>
        <taxon>Pluteus</taxon>
    </lineage>
</organism>
<keyword evidence="2" id="KW-1185">Reference proteome</keyword>
<dbReference type="Proteomes" id="UP000308600">
    <property type="component" value="Unassembled WGS sequence"/>
</dbReference>
<accession>A0ACD3B728</accession>
<evidence type="ECO:0000313" key="2">
    <source>
        <dbReference type="Proteomes" id="UP000308600"/>
    </source>
</evidence>
<name>A0ACD3B728_9AGAR</name>
<dbReference type="EMBL" id="ML208275">
    <property type="protein sequence ID" value="TFK73489.1"/>
    <property type="molecule type" value="Genomic_DNA"/>
</dbReference>
<evidence type="ECO:0000313" key="1">
    <source>
        <dbReference type="EMBL" id="TFK73489.1"/>
    </source>
</evidence>
<sequence>MHVTQDSSIAATKNDNDSSSLASSPAPATPPMYAPPSNQLQLATESLSKPPIAISQPTPERPIAEIIEERFPPFDHQAEVVGPFTEESEKDITFEQELGAMLLDVILETHAWAAARPKRESEVAAERLEQDITALMETEKEQEKTRERLTQFIVRMKTALAALTGL</sequence>